<keyword evidence="4" id="KW-0539">Nucleus</keyword>
<feature type="compositionally biased region" description="Low complexity" evidence="6">
    <location>
        <begin position="323"/>
        <end position="337"/>
    </location>
</feature>
<dbReference type="AlphaFoldDB" id="R7UF20"/>
<keyword evidence="10" id="KW-1185">Reference proteome</keyword>
<accession>R7UF20</accession>
<feature type="domain" description="Chromo" evidence="7">
    <location>
        <begin position="1"/>
        <end position="48"/>
    </location>
</feature>
<dbReference type="PROSITE" id="PS50013">
    <property type="entry name" value="CHROMO_2"/>
    <property type="match status" value="1"/>
</dbReference>
<dbReference type="HOGENOM" id="CLU_343317_0_0_1"/>
<dbReference type="PANTHER" id="PTHR24198">
    <property type="entry name" value="ANKYRIN REPEAT AND PROTEIN KINASE DOMAIN-CONTAINING PROTEIN"/>
    <property type="match status" value="1"/>
</dbReference>
<evidence type="ECO:0000256" key="1">
    <source>
        <dbReference type="ARBA" id="ARBA00004123"/>
    </source>
</evidence>
<reference evidence="8 10" key="2">
    <citation type="journal article" date="2013" name="Nature">
        <title>Insights into bilaterian evolution from three spiralian genomes.</title>
        <authorList>
            <person name="Simakov O."/>
            <person name="Marletaz F."/>
            <person name="Cho S.J."/>
            <person name="Edsinger-Gonzales E."/>
            <person name="Havlak P."/>
            <person name="Hellsten U."/>
            <person name="Kuo D.H."/>
            <person name="Larsson T."/>
            <person name="Lv J."/>
            <person name="Arendt D."/>
            <person name="Savage R."/>
            <person name="Osoegawa K."/>
            <person name="de Jong P."/>
            <person name="Grimwood J."/>
            <person name="Chapman J.A."/>
            <person name="Shapiro H."/>
            <person name="Aerts A."/>
            <person name="Otillar R.P."/>
            <person name="Terry A.Y."/>
            <person name="Boore J.L."/>
            <person name="Grigoriev I.V."/>
            <person name="Lindberg D.R."/>
            <person name="Seaver E.C."/>
            <person name="Weisblat D.A."/>
            <person name="Putnam N.H."/>
            <person name="Rokhsar D.S."/>
        </authorList>
    </citation>
    <scope>NUCLEOTIDE SEQUENCE</scope>
    <source>
        <strain evidence="8 10">I ESC-2004</strain>
    </source>
</reference>
<evidence type="ECO:0000313" key="9">
    <source>
        <dbReference type="EnsemblMetazoa" id="CapteP207367"/>
    </source>
</evidence>
<feature type="compositionally biased region" description="Polar residues" evidence="6">
    <location>
        <begin position="299"/>
        <end position="322"/>
    </location>
</feature>
<sequence length="825" mass="91373">MGKSLYKVRWVGYGPEWDTWEPRENLAACLDLVDEYMRVHKEANKKMRQNPPPQPEPDEHSQEAPSCSSQGSTSPPNRTPGVRKKKTQFYKYVNSDDDEADTLKDKFWRDLEQGKVDVLSRGDLYSKVKSSGRSSRPQSFKDMYSDKVYAQRSALNDVVTPAKKPVQRRKSDSSGKKTNGKSKSSSNSESKSSSVASSSSSSSSVKKKSESKKPLKSQKSDLPSVPEPIQFDLIDDINVTFAKCSPVSLEDAKSLPSELSTQPTEIKLEELSVKEIESMKMENQVTEHSPESSSPSVSWAKSCTDFSDTGSSSRTPMASSDCPSVPSSERSMPMSEPDALQSPLAAAETDSKLFSCQVMVEPLKEHQSRRSSIEELLLHDLQALSHYSDLNLRAEMEQPMATPDSSPSSYKALPNLPTPAMRKERPVLGKHKLSSEEEFCLAVKRNGSQDSCLSSPSIPSPSSSLNGQAQGFCAAVQVTPQPSPCSNNAFHQLPSPVPQSVEMPKTASSTQDVFACENNNQNDKIWEEYDFDLLDVDPFGWKGKITEQKPLPEYIEMSNSELRQAVMVNDYTKLMLALKAPGCKYDLEQADNCGITLIMITAQHGFDDVMEMLAVHGANVNSEAKNGLTALMMAAELAIRRGHKNIVEILLDHGTNFSVPHSHRELSPLLVSRQMNQHEVASCLEAHIMRVKAEFEKQVTITLNNCAGLQCSLFDLQCLSLREAQRFRISFLHDLQATKQGVGMLLFIAHARVSKHEARCRFYGPCAVTSAILNGQRLKPLTEEANFVMSFSPLHNGKNELEIFTVNAPTSKAKLLIQAYRASIL</sequence>
<dbReference type="Proteomes" id="UP000014760">
    <property type="component" value="Unassembled WGS sequence"/>
</dbReference>
<gene>
    <name evidence="8" type="ORF">CAPTEDRAFT_207367</name>
</gene>
<dbReference type="InterPro" id="IPR002110">
    <property type="entry name" value="Ankyrin_rpt"/>
</dbReference>
<evidence type="ECO:0000256" key="2">
    <source>
        <dbReference type="ARBA" id="ARBA00022737"/>
    </source>
</evidence>
<dbReference type="PROSITE" id="PS50088">
    <property type="entry name" value="ANK_REPEAT"/>
    <property type="match status" value="1"/>
</dbReference>
<name>R7UF20_CAPTE</name>
<dbReference type="Gene3D" id="2.40.50.40">
    <property type="match status" value="1"/>
</dbReference>
<dbReference type="EMBL" id="KB302197">
    <property type="protein sequence ID" value="ELU04569.1"/>
    <property type="molecule type" value="Genomic_DNA"/>
</dbReference>
<dbReference type="Gene3D" id="1.25.40.20">
    <property type="entry name" value="Ankyrin repeat-containing domain"/>
    <property type="match status" value="1"/>
</dbReference>
<feature type="compositionally biased region" description="Polar residues" evidence="6">
    <location>
        <begin position="63"/>
        <end position="76"/>
    </location>
</feature>
<dbReference type="Pfam" id="PF00385">
    <property type="entry name" value="Chromo"/>
    <property type="match status" value="1"/>
</dbReference>
<feature type="region of interest" description="Disordered" evidence="6">
    <location>
        <begin position="118"/>
        <end position="228"/>
    </location>
</feature>
<protein>
    <recommendedName>
        <fullName evidence="7">Chromo domain-containing protein</fullName>
    </recommendedName>
</protein>
<dbReference type="SMART" id="SM00248">
    <property type="entry name" value="ANK"/>
    <property type="match status" value="2"/>
</dbReference>
<feature type="compositionally biased region" description="Low complexity" evidence="6">
    <location>
        <begin position="181"/>
        <end position="204"/>
    </location>
</feature>
<dbReference type="EnsemblMetazoa" id="CapteT207367">
    <property type="protein sequence ID" value="CapteP207367"/>
    <property type="gene ID" value="CapteG207367"/>
</dbReference>
<keyword evidence="3 5" id="KW-0040">ANK repeat</keyword>
<comment type="subcellular location">
    <subcellularLocation>
        <location evidence="1">Nucleus</location>
    </subcellularLocation>
</comment>
<evidence type="ECO:0000256" key="6">
    <source>
        <dbReference type="SAM" id="MobiDB-lite"/>
    </source>
</evidence>
<dbReference type="CDD" id="cd00024">
    <property type="entry name" value="CD_CSD"/>
    <property type="match status" value="1"/>
</dbReference>
<evidence type="ECO:0000256" key="4">
    <source>
        <dbReference type="ARBA" id="ARBA00023242"/>
    </source>
</evidence>
<reference evidence="9" key="3">
    <citation type="submission" date="2015-06" db="UniProtKB">
        <authorList>
            <consortium name="EnsemblMetazoa"/>
        </authorList>
    </citation>
    <scope>IDENTIFICATION</scope>
</reference>
<feature type="compositionally biased region" description="Polar residues" evidence="6">
    <location>
        <begin position="128"/>
        <end position="138"/>
    </location>
</feature>
<dbReference type="OrthoDB" id="10071877at2759"/>
<evidence type="ECO:0000256" key="3">
    <source>
        <dbReference type="ARBA" id="ARBA00023043"/>
    </source>
</evidence>
<dbReference type="InterPro" id="IPR016197">
    <property type="entry name" value="Chromo-like_dom_sf"/>
</dbReference>
<evidence type="ECO:0000256" key="5">
    <source>
        <dbReference type="PROSITE-ProRule" id="PRU00023"/>
    </source>
</evidence>
<dbReference type="SUPFAM" id="SSF54160">
    <property type="entry name" value="Chromo domain-like"/>
    <property type="match status" value="1"/>
</dbReference>
<evidence type="ECO:0000313" key="10">
    <source>
        <dbReference type="Proteomes" id="UP000014760"/>
    </source>
</evidence>
<feature type="region of interest" description="Disordered" evidence="6">
    <location>
        <begin position="41"/>
        <end position="95"/>
    </location>
</feature>
<feature type="region of interest" description="Disordered" evidence="6">
    <location>
        <begin position="281"/>
        <end position="345"/>
    </location>
</feature>
<dbReference type="GO" id="GO:0005634">
    <property type="term" value="C:nucleus"/>
    <property type="evidence" value="ECO:0007669"/>
    <property type="project" value="UniProtKB-SubCell"/>
</dbReference>
<reference evidence="10" key="1">
    <citation type="submission" date="2012-12" db="EMBL/GenBank/DDBJ databases">
        <authorList>
            <person name="Hellsten U."/>
            <person name="Grimwood J."/>
            <person name="Chapman J.A."/>
            <person name="Shapiro H."/>
            <person name="Aerts A."/>
            <person name="Otillar R.P."/>
            <person name="Terry A.Y."/>
            <person name="Boore J.L."/>
            <person name="Simakov O."/>
            <person name="Marletaz F."/>
            <person name="Cho S.-J."/>
            <person name="Edsinger-Gonzales E."/>
            <person name="Havlak P."/>
            <person name="Kuo D.-H."/>
            <person name="Larsson T."/>
            <person name="Lv J."/>
            <person name="Arendt D."/>
            <person name="Savage R."/>
            <person name="Osoegawa K."/>
            <person name="de Jong P."/>
            <person name="Lindberg D.R."/>
            <person name="Seaver E.C."/>
            <person name="Weisblat D.A."/>
            <person name="Putnam N.H."/>
            <person name="Grigoriev I.V."/>
            <person name="Rokhsar D.S."/>
        </authorList>
    </citation>
    <scope>NUCLEOTIDE SEQUENCE</scope>
    <source>
        <strain evidence="10">I ESC-2004</strain>
    </source>
</reference>
<dbReference type="SUPFAM" id="SSF48403">
    <property type="entry name" value="Ankyrin repeat"/>
    <property type="match status" value="1"/>
</dbReference>
<dbReference type="PANTHER" id="PTHR24198:SF165">
    <property type="entry name" value="ANKYRIN REPEAT-CONTAINING PROTEIN-RELATED"/>
    <property type="match status" value="1"/>
</dbReference>
<dbReference type="InterPro" id="IPR000953">
    <property type="entry name" value="Chromo/chromo_shadow_dom"/>
</dbReference>
<dbReference type="EMBL" id="AMQN01001385">
    <property type="status" value="NOT_ANNOTATED_CDS"/>
    <property type="molecule type" value="Genomic_DNA"/>
</dbReference>
<evidence type="ECO:0000313" key="8">
    <source>
        <dbReference type="EMBL" id="ELU04569.1"/>
    </source>
</evidence>
<feature type="repeat" description="ANK" evidence="5">
    <location>
        <begin position="626"/>
        <end position="662"/>
    </location>
</feature>
<dbReference type="InterPro" id="IPR023779">
    <property type="entry name" value="Chromodomain_CS"/>
</dbReference>
<dbReference type="EMBL" id="AMQN01001386">
    <property type="status" value="NOT_ANNOTATED_CDS"/>
    <property type="molecule type" value="Genomic_DNA"/>
</dbReference>
<dbReference type="InterPro" id="IPR036770">
    <property type="entry name" value="Ankyrin_rpt-contain_sf"/>
</dbReference>
<proteinExistence type="predicted"/>
<dbReference type="InterPro" id="IPR023780">
    <property type="entry name" value="Chromo_domain"/>
</dbReference>
<dbReference type="STRING" id="283909.R7UF20"/>
<dbReference type="PROSITE" id="PS00598">
    <property type="entry name" value="CHROMO_1"/>
    <property type="match status" value="1"/>
</dbReference>
<keyword evidence="2" id="KW-0677">Repeat</keyword>
<evidence type="ECO:0000259" key="7">
    <source>
        <dbReference type="PROSITE" id="PS50013"/>
    </source>
</evidence>
<dbReference type="Pfam" id="PF12796">
    <property type="entry name" value="Ank_2"/>
    <property type="match status" value="1"/>
</dbReference>
<dbReference type="OMA" id="IFHANFM"/>
<organism evidence="8">
    <name type="scientific">Capitella teleta</name>
    <name type="common">Polychaete worm</name>
    <dbReference type="NCBI Taxonomy" id="283909"/>
    <lineage>
        <taxon>Eukaryota</taxon>
        <taxon>Metazoa</taxon>
        <taxon>Spiralia</taxon>
        <taxon>Lophotrochozoa</taxon>
        <taxon>Annelida</taxon>
        <taxon>Polychaeta</taxon>
        <taxon>Sedentaria</taxon>
        <taxon>Scolecida</taxon>
        <taxon>Capitellidae</taxon>
        <taxon>Capitella</taxon>
    </lineage>
</organism>